<reference evidence="2" key="1">
    <citation type="submission" date="2022-11" db="EMBL/GenBank/DDBJ databases">
        <authorList>
            <person name="Petersen C."/>
        </authorList>
    </citation>
    <scope>NUCLEOTIDE SEQUENCE</scope>
    <source>
        <strain evidence="2">IBT 22155</strain>
    </source>
</reference>
<dbReference type="GO" id="GO:0005740">
    <property type="term" value="C:mitochondrial envelope"/>
    <property type="evidence" value="ECO:0007669"/>
    <property type="project" value="TreeGrafter"/>
</dbReference>
<feature type="compositionally biased region" description="Basic residues" evidence="1">
    <location>
        <begin position="218"/>
        <end position="227"/>
    </location>
</feature>
<dbReference type="OrthoDB" id="10249045at2759"/>
<dbReference type="AlphaFoldDB" id="A0A9W9KVT2"/>
<feature type="region of interest" description="Disordered" evidence="1">
    <location>
        <begin position="215"/>
        <end position="257"/>
    </location>
</feature>
<dbReference type="RefSeq" id="XP_056517739.1">
    <property type="nucleotide sequence ID" value="XM_056669940.1"/>
</dbReference>
<feature type="compositionally biased region" description="Acidic residues" evidence="1">
    <location>
        <begin position="78"/>
        <end position="93"/>
    </location>
</feature>
<name>A0A9W9KVT2_9EURO</name>
<dbReference type="GO" id="GO:0000964">
    <property type="term" value="P:mitochondrial RNA 5'-end processing"/>
    <property type="evidence" value="ECO:0007669"/>
    <property type="project" value="TreeGrafter"/>
</dbReference>
<proteinExistence type="predicted"/>
<accession>A0A9W9KVT2</accession>
<dbReference type="GeneID" id="81409110"/>
<feature type="region of interest" description="Disordered" evidence="1">
    <location>
        <begin position="44"/>
        <end position="97"/>
    </location>
</feature>
<sequence>MARSRALGVALICFCFWGPLLLTLLIHANKLPSVQIIIKEVSTVKNPSDAPETTDYHGSSAGESDLDAEPSAEHEVEIDPDLDPETPAEVDLDAETHESEDIELEEYLENMSKKSSTSPETEVDTPAEQDEYFEDLLAMTLKITNKVNGEPVERPNRLGAQGKWTVDYELDEMDVKRGNDILRMCKRRRRLIFERSEDEEGVNSRNKEYLARLQKMAKQGRMHRQKERRKDRQQGIVYEDLSGSGNLNKGPNKKVKG</sequence>
<keyword evidence="3" id="KW-1185">Reference proteome</keyword>
<dbReference type="PANTHER" id="PTHR31014:SF0">
    <property type="entry name" value="MITOCHONDRIAL TRANSLATION SYSTEM COMPONENT PET127-RELATED"/>
    <property type="match status" value="1"/>
</dbReference>
<dbReference type="InterPro" id="IPR013943">
    <property type="entry name" value="Pet127"/>
</dbReference>
<dbReference type="EMBL" id="JAPQKL010000007">
    <property type="protein sequence ID" value="KAJ5121235.1"/>
    <property type="molecule type" value="Genomic_DNA"/>
</dbReference>
<evidence type="ECO:0000256" key="1">
    <source>
        <dbReference type="SAM" id="MobiDB-lite"/>
    </source>
</evidence>
<dbReference type="Proteomes" id="UP001149079">
    <property type="component" value="Unassembled WGS sequence"/>
</dbReference>
<protein>
    <submittedName>
        <fullName evidence="2">Uncharacterized protein</fullName>
    </submittedName>
</protein>
<reference evidence="2" key="2">
    <citation type="journal article" date="2023" name="IMA Fungus">
        <title>Comparative genomic study of the Penicillium genus elucidates a diverse pangenome and 15 lateral gene transfer events.</title>
        <authorList>
            <person name="Petersen C."/>
            <person name="Sorensen T."/>
            <person name="Nielsen M.R."/>
            <person name="Sondergaard T.E."/>
            <person name="Sorensen J.L."/>
            <person name="Fitzpatrick D.A."/>
            <person name="Frisvad J.C."/>
            <person name="Nielsen K.L."/>
        </authorList>
    </citation>
    <scope>NUCLEOTIDE SEQUENCE</scope>
    <source>
        <strain evidence="2">IBT 22155</strain>
    </source>
</reference>
<evidence type="ECO:0000313" key="2">
    <source>
        <dbReference type="EMBL" id="KAJ5121235.1"/>
    </source>
</evidence>
<evidence type="ECO:0000313" key="3">
    <source>
        <dbReference type="Proteomes" id="UP001149079"/>
    </source>
</evidence>
<organism evidence="2 3">
    <name type="scientific">Penicillium bovifimosum</name>
    <dbReference type="NCBI Taxonomy" id="126998"/>
    <lineage>
        <taxon>Eukaryota</taxon>
        <taxon>Fungi</taxon>
        <taxon>Dikarya</taxon>
        <taxon>Ascomycota</taxon>
        <taxon>Pezizomycotina</taxon>
        <taxon>Eurotiomycetes</taxon>
        <taxon>Eurotiomycetidae</taxon>
        <taxon>Eurotiales</taxon>
        <taxon>Aspergillaceae</taxon>
        <taxon>Penicillium</taxon>
    </lineage>
</organism>
<dbReference type="PANTHER" id="PTHR31014">
    <property type="entry name" value="MITOCHONDRIAL TRANSLATION SYSTEM COMPONENT PET127-RELATED"/>
    <property type="match status" value="1"/>
</dbReference>
<comment type="caution">
    <text evidence="2">The sequence shown here is derived from an EMBL/GenBank/DDBJ whole genome shotgun (WGS) entry which is preliminary data.</text>
</comment>
<gene>
    <name evidence="2" type="ORF">N7515_009196</name>
</gene>